<dbReference type="Pfam" id="PF16320">
    <property type="entry name" value="Ribosomal_L12_N"/>
    <property type="match status" value="1"/>
</dbReference>
<keyword evidence="9" id="KW-0687">Ribonucleoprotein</keyword>
<proteinExistence type="inferred from homology"/>
<dbReference type="GO" id="GO:0016579">
    <property type="term" value="P:protein deubiquitination"/>
    <property type="evidence" value="ECO:0007669"/>
    <property type="project" value="InterPro"/>
</dbReference>
<feature type="coiled-coil region" evidence="10">
    <location>
        <begin position="748"/>
        <end position="782"/>
    </location>
</feature>
<feature type="domain" description="USP" evidence="12">
    <location>
        <begin position="430"/>
        <end position="923"/>
    </location>
</feature>
<keyword evidence="7" id="KW-0788">Thiol protease</keyword>
<dbReference type="InterPro" id="IPR001394">
    <property type="entry name" value="Peptidase_C19_UCH"/>
</dbReference>
<keyword evidence="6" id="KW-0378">Hydrolase</keyword>
<sequence>MTPQVPDLPPRHLSEETTIKKESSSFFSPLALLNHLETNQSDHKHIFKSISPEDRRFACSLCHVWLQVAPSTENYDCSQYPCHHYHATKTAYECCGCQYQLRVEYRAPLIPFQLIKQLETTRPKGRSFAQSTQQKESSPTMASTLSTILIYVQDLLSGTRRNINTNNPNFLAKIGNTKESLDILQVVGFKLENEYLIPDIVSEARLNYIKEELILMLDGLRSEIGVAAVPISTMEKEIKVTLASVSPVFGIVSSLENSVSVTNEYLAQAYRYFGLCYGASDQLVSWTYSTLTDKENLLDIREAVDYLTRIANITQSEVLQTLVVCEKSMGKLGYNDIGDAYAYFNISQEDNIDDRLLIGLYQVKMSDEPAEKNMHQDKLKAIAIARNSMELIEFLKAEKGITSLTSLETIQQIMGVPPHMLTSPALSGPVGLNNIGNTCYFNSLLQYYFTLLPFRHTMIHNEIYVEDEQSELKKIGGIKVDQSEIKRAKKFVELLKTLFVSLQCTTEKAISPEYDLAYMALLNEKDQQQQEEDTTTLRDPEEMEYEVGDNSSISSNTPADAPPAYEEVMKKEQEQIEEVEKLPNKPKERPSVDAMMFGKQQDVTECMGNVMYLVEAALKPISKTEDGEQIDDMIRQLFYGKARQIISYCDNATLKTVKKEMEEDFSHVIVDASEGKDLYDGLDEYFFENQLENFQGGHEAIREVSVKSFPPVLQILVQRVQFDRATVNVYKSNAYIQFDKIIYLDRYVDENFEKLKDKRLEVKEWKKEYEALKQQVDKYKKSKTCKLPIPDLLEATYKVLEEFRVECAEEDQDKFDTALRLVEKEAQETKHKIETGTEKMKEIKSKIRQQYDDHQQLAYKLHAVFIHQGQANYGHYWIYILDHKENQWWKYNDSHVTKVKEAEILHDTTGSTANPYFLVYVDANKVDDLLRYTSKLVNVTATRQTVRMSSAVPMCARRWYTTEQPLPTPGANATVDPKISAIVDQIEGLTLLQTSELVSQLKTRLNIQDIAMPVAMPASNGAAAAAPAEEEKPAEKTEFNIKIDKVDAASKAKVIREVKNLAGLNLVEAKKFVESVPKVLKESVPKEEAEKLKKALEAVGATVNLE</sequence>
<evidence type="ECO:0000256" key="7">
    <source>
        <dbReference type="ARBA" id="ARBA00022807"/>
    </source>
</evidence>
<comment type="caution">
    <text evidence="13">The sequence shown here is derived from an EMBL/GenBank/DDBJ whole genome shotgun (WGS) entry which is preliminary data.</text>
</comment>
<evidence type="ECO:0000256" key="10">
    <source>
        <dbReference type="SAM" id="Coils"/>
    </source>
</evidence>
<dbReference type="InterPro" id="IPR044635">
    <property type="entry name" value="UBP14-like"/>
</dbReference>
<dbReference type="Gene3D" id="1.20.5.710">
    <property type="entry name" value="Single helix bin"/>
    <property type="match status" value="1"/>
</dbReference>
<dbReference type="SUPFAM" id="SSF48300">
    <property type="entry name" value="Ribosomal protein L7/12, oligomerisation (N-terminal) domain"/>
    <property type="match status" value="1"/>
</dbReference>
<dbReference type="GO" id="GO:0004843">
    <property type="term" value="F:cysteine-type deubiquitinase activity"/>
    <property type="evidence" value="ECO:0007669"/>
    <property type="project" value="UniProtKB-EC"/>
</dbReference>
<evidence type="ECO:0000259" key="12">
    <source>
        <dbReference type="PROSITE" id="PS50235"/>
    </source>
</evidence>
<evidence type="ECO:0000256" key="3">
    <source>
        <dbReference type="ARBA" id="ARBA00012759"/>
    </source>
</evidence>
<dbReference type="InterPro" id="IPR036235">
    <property type="entry name" value="Ribosomal_bL12_oligo_N_sf"/>
</dbReference>
<dbReference type="InterPro" id="IPR013823">
    <property type="entry name" value="Ribosomal_bL12_C"/>
</dbReference>
<dbReference type="GO" id="GO:0043161">
    <property type="term" value="P:proteasome-mediated ubiquitin-dependent protein catabolic process"/>
    <property type="evidence" value="ECO:0007669"/>
    <property type="project" value="InterPro"/>
</dbReference>
<dbReference type="PROSITE" id="PS00973">
    <property type="entry name" value="USP_2"/>
    <property type="match status" value="1"/>
</dbReference>
<keyword evidence="4" id="KW-0645">Protease</keyword>
<evidence type="ECO:0000256" key="5">
    <source>
        <dbReference type="ARBA" id="ARBA00022786"/>
    </source>
</evidence>
<dbReference type="InterPro" id="IPR025305">
    <property type="entry name" value="UCH_repeat_domain"/>
</dbReference>
<dbReference type="Proteomes" id="UP000716291">
    <property type="component" value="Unassembled WGS sequence"/>
</dbReference>
<evidence type="ECO:0000256" key="11">
    <source>
        <dbReference type="SAM" id="MobiDB-lite"/>
    </source>
</evidence>
<dbReference type="FunFam" id="3.30.1390.10:FF:000001">
    <property type="entry name" value="50S ribosomal protein L7/L12"/>
    <property type="match status" value="1"/>
</dbReference>
<dbReference type="NCBIfam" id="TIGR00855">
    <property type="entry name" value="L12"/>
    <property type="match status" value="1"/>
</dbReference>
<feature type="region of interest" description="Disordered" evidence="11">
    <location>
        <begin position="525"/>
        <end position="562"/>
    </location>
</feature>
<evidence type="ECO:0000256" key="8">
    <source>
        <dbReference type="ARBA" id="ARBA00022980"/>
    </source>
</evidence>
<dbReference type="InterPro" id="IPR014719">
    <property type="entry name" value="Ribosomal_bL12_C/ClpS-like"/>
</dbReference>
<accession>A0A9P6XAK1</accession>
<dbReference type="GO" id="GO:0006412">
    <property type="term" value="P:translation"/>
    <property type="evidence" value="ECO:0007669"/>
    <property type="project" value="InterPro"/>
</dbReference>
<evidence type="ECO:0000256" key="9">
    <source>
        <dbReference type="ARBA" id="ARBA00023274"/>
    </source>
</evidence>
<organism evidence="13 14">
    <name type="scientific">Rhizopus oryzae</name>
    <name type="common">Mucormycosis agent</name>
    <name type="synonym">Rhizopus arrhizus var. delemar</name>
    <dbReference type="NCBI Taxonomy" id="64495"/>
    <lineage>
        <taxon>Eukaryota</taxon>
        <taxon>Fungi</taxon>
        <taxon>Fungi incertae sedis</taxon>
        <taxon>Mucoromycota</taxon>
        <taxon>Mucoromycotina</taxon>
        <taxon>Mucoromycetes</taxon>
        <taxon>Mucorales</taxon>
        <taxon>Mucorineae</taxon>
        <taxon>Rhizopodaceae</taxon>
        <taxon>Rhizopus</taxon>
    </lineage>
</organism>
<dbReference type="PROSITE" id="PS50235">
    <property type="entry name" value="USP_3"/>
    <property type="match status" value="1"/>
</dbReference>
<keyword evidence="14" id="KW-1185">Reference proteome</keyword>
<evidence type="ECO:0000256" key="4">
    <source>
        <dbReference type="ARBA" id="ARBA00022670"/>
    </source>
</evidence>
<protein>
    <recommendedName>
        <fullName evidence="3">ubiquitinyl hydrolase 1</fullName>
        <ecNumber evidence="3">3.4.19.12</ecNumber>
    </recommendedName>
</protein>
<dbReference type="Gene3D" id="3.90.70.10">
    <property type="entry name" value="Cysteine proteinases"/>
    <property type="match status" value="1"/>
</dbReference>
<dbReference type="GO" id="GO:0003735">
    <property type="term" value="F:structural constituent of ribosome"/>
    <property type="evidence" value="ECO:0007669"/>
    <property type="project" value="InterPro"/>
</dbReference>
<dbReference type="CDD" id="cd00387">
    <property type="entry name" value="Ribosomal_L7_L12"/>
    <property type="match status" value="1"/>
</dbReference>
<dbReference type="SUPFAM" id="SSF54736">
    <property type="entry name" value="ClpS-like"/>
    <property type="match status" value="1"/>
</dbReference>
<evidence type="ECO:0000313" key="14">
    <source>
        <dbReference type="Proteomes" id="UP000716291"/>
    </source>
</evidence>
<keyword evidence="5" id="KW-0833">Ubl conjugation pathway</keyword>
<dbReference type="SUPFAM" id="SSF143503">
    <property type="entry name" value="PUG domain-like"/>
    <property type="match status" value="1"/>
</dbReference>
<dbReference type="GO" id="GO:0070628">
    <property type="term" value="F:proteasome binding"/>
    <property type="evidence" value="ECO:0007669"/>
    <property type="project" value="TreeGrafter"/>
</dbReference>
<evidence type="ECO:0000256" key="1">
    <source>
        <dbReference type="ARBA" id="ARBA00000707"/>
    </source>
</evidence>
<name>A0A9P6XAK1_RHIOR</name>
<evidence type="ECO:0000313" key="13">
    <source>
        <dbReference type="EMBL" id="KAG1308816.1"/>
    </source>
</evidence>
<dbReference type="OrthoDB" id="2420415at2759"/>
<gene>
    <name evidence="13" type="ORF">G6F64_005767</name>
</gene>
<evidence type="ECO:0000256" key="2">
    <source>
        <dbReference type="ARBA" id="ARBA00007197"/>
    </source>
</evidence>
<dbReference type="Pfam" id="PF13446">
    <property type="entry name" value="RPT"/>
    <property type="match status" value="2"/>
</dbReference>
<comment type="catalytic activity">
    <reaction evidence="1">
        <text>Thiol-dependent hydrolysis of ester, thioester, amide, peptide and isopeptide bonds formed by the C-terminal Gly of ubiquitin (a 76-residue protein attached to proteins as an intracellular targeting signal).</text>
        <dbReference type="EC" id="3.4.19.12"/>
    </reaction>
</comment>
<dbReference type="PROSITE" id="PS00972">
    <property type="entry name" value="USP_1"/>
    <property type="match status" value="1"/>
</dbReference>
<dbReference type="CDD" id="cd02666">
    <property type="entry name" value="Peptidase_C19J"/>
    <property type="match status" value="1"/>
</dbReference>
<keyword evidence="8" id="KW-0689">Ribosomal protein</keyword>
<reference evidence="13" key="1">
    <citation type="journal article" date="2020" name="Microb. Genom.">
        <title>Genetic diversity of clinical and environmental Mucorales isolates obtained from an investigation of mucormycosis cases among solid organ transplant recipients.</title>
        <authorList>
            <person name="Nguyen M.H."/>
            <person name="Kaul D."/>
            <person name="Muto C."/>
            <person name="Cheng S.J."/>
            <person name="Richter R.A."/>
            <person name="Bruno V.M."/>
            <person name="Liu G."/>
            <person name="Beyhan S."/>
            <person name="Sundermann A.J."/>
            <person name="Mounaud S."/>
            <person name="Pasculle A.W."/>
            <person name="Nierman W.C."/>
            <person name="Driscoll E."/>
            <person name="Cumbie R."/>
            <person name="Clancy C.J."/>
            <person name="Dupont C.L."/>
        </authorList>
    </citation>
    <scope>NUCLEOTIDE SEQUENCE</scope>
    <source>
        <strain evidence="13">GL11</strain>
    </source>
</reference>
<dbReference type="Pfam" id="PF00443">
    <property type="entry name" value="UCH"/>
    <property type="match status" value="1"/>
</dbReference>
<dbReference type="GO" id="GO:0061136">
    <property type="term" value="P:regulation of proteasomal protein catabolic process"/>
    <property type="evidence" value="ECO:0007669"/>
    <property type="project" value="TreeGrafter"/>
</dbReference>
<keyword evidence="10" id="KW-0175">Coiled coil</keyword>
<dbReference type="InterPro" id="IPR038765">
    <property type="entry name" value="Papain-like_cys_pep_sf"/>
</dbReference>
<dbReference type="InterPro" id="IPR000206">
    <property type="entry name" value="Ribosomal_bL12"/>
</dbReference>
<dbReference type="InterPro" id="IPR018200">
    <property type="entry name" value="USP_CS"/>
</dbReference>
<dbReference type="GO" id="GO:0005840">
    <property type="term" value="C:ribosome"/>
    <property type="evidence" value="ECO:0007669"/>
    <property type="project" value="UniProtKB-KW"/>
</dbReference>
<dbReference type="EC" id="3.4.19.12" evidence="3"/>
<dbReference type="InterPro" id="IPR036339">
    <property type="entry name" value="PUB-like_dom_sf"/>
</dbReference>
<dbReference type="EMBL" id="JAANQT010000727">
    <property type="protein sequence ID" value="KAG1308816.1"/>
    <property type="molecule type" value="Genomic_DNA"/>
</dbReference>
<dbReference type="Gene3D" id="3.30.1390.10">
    <property type="match status" value="1"/>
</dbReference>
<dbReference type="PANTHER" id="PTHR43982">
    <property type="entry name" value="UBIQUITIN CARBOXYL-TERMINAL HYDROLASE"/>
    <property type="match status" value="1"/>
</dbReference>
<evidence type="ECO:0000256" key="6">
    <source>
        <dbReference type="ARBA" id="ARBA00022801"/>
    </source>
</evidence>
<dbReference type="AlphaFoldDB" id="A0A9P6XAK1"/>
<dbReference type="Gene3D" id="1.20.58.2190">
    <property type="match status" value="1"/>
</dbReference>
<dbReference type="SUPFAM" id="SSF54001">
    <property type="entry name" value="Cysteine proteinases"/>
    <property type="match status" value="1"/>
</dbReference>
<dbReference type="InterPro" id="IPR028889">
    <property type="entry name" value="USP"/>
</dbReference>
<dbReference type="Pfam" id="PF00542">
    <property type="entry name" value="Ribosomal_L12"/>
    <property type="match status" value="1"/>
</dbReference>
<dbReference type="GO" id="GO:1990904">
    <property type="term" value="C:ribonucleoprotein complex"/>
    <property type="evidence" value="ECO:0007669"/>
    <property type="project" value="UniProtKB-KW"/>
</dbReference>
<feature type="compositionally biased region" description="Polar residues" evidence="11">
    <location>
        <begin position="549"/>
        <end position="558"/>
    </location>
</feature>
<comment type="similarity">
    <text evidence="2">Belongs to the bacterial ribosomal protein bL12 family.</text>
</comment>
<dbReference type="InterPro" id="IPR008932">
    <property type="entry name" value="Ribosomal_bL12_oligo"/>
</dbReference>
<dbReference type="PANTHER" id="PTHR43982:SF6">
    <property type="entry name" value="UBIQUITIN CARBOXYL-TERMINAL HYDROLASE 2-RELATED"/>
    <property type="match status" value="1"/>
</dbReference>
<dbReference type="HAMAP" id="MF_00368">
    <property type="entry name" value="Ribosomal_bL12"/>
    <property type="match status" value="1"/>
</dbReference>